<evidence type="ECO:0000256" key="1">
    <source>
        <dbReference type="ARBA" id="ARBA00022670"/>
    </source>
</evidence>
<dbReference type="InterPro" id="IPR051156">
    <property type="entry name" value="Mito/Outer_Membr_Metalloprot"/>
</dbReference>
<dbReference type="InterPro" id="IPR001915">
    <property type="entry name" value="Peptidase_M48"/>
</dbReference>
<dbReference type="KEGG" id="ahz:APS56_03280"/>
<evidence type="ECO:0000256" key="3">
    <source>
        <dbReference type="ARBA" id="ARBA00022801"/>
    </source>
</evidence>
<dbReference type="GO" id="GO:0004222">
    <property type="term" value="F:metalloendopeptidase activity"/>
    <property type="evidence" value="ECO:0007669"/>
    <property type="project" value="InterPro"/>
</dbReference>
<evidence type="ECO:0000259" key="8">
    <source>
        <dbReference type="Pfam" id="PF01435"/>
    </source>
</evidence>
<gene>
    <name evidence="9" type="ORF">APS56_03280</name>
</gene>
<evidence type="ECO:0000256" key="7">
    <source>
        <dbReference type="SAM" id="SignalP"/>
    </source>
</evidence>
<keyword evidence="7" id="KW-0732">Signal</keyword>
<feature type="domain" description="Peptidase M48" evidence="8">
    <location>
        <begin position="91"/>
        <end position="253"/>
    </location>
</feature>
<evidence type="ECO:0000256" key="4">
    <source>
        <dbReference type="ARBA" id="ARBA00022833"/>
    </source>
</evidence>
<keyword evidence="3 6" id="KW-0378">Hydrolase</keyword>
<dbReference type="OrthoDB" id="9810445at2"/>
<dbReference type="Pfam" id="PF01435">
    <property type="entry name" value="Peptidase_M48"/>
    <property type="match status" value="1"/>
</dbReference>
<feature type="signal peptide" evidence="7">
    <location>
        <begin position="1"/>
        <end position="20"/>
    </location>
</feature>
<reference evidence="9 10" key="1">
    <citation type="submission" date="2015-10" db="EMBL/GenBank/DDBJ databases">
        <authorList>
            <person name="Gilbert D.G."/>
        </authorList>
    </citation>
    <scope>NUCLEOTIDE SEQUENCE [LARGE SCALE GENOMIC DNA]</scope>
    <source>
        <strain evidence="10">HZ-22</strain>
    </source>
</reference>
<dbReference type="GO" id="GO:0046872">
    <property type="term" value="F:metal ion binding"/>
    <property type="evidence" value="ECO:0007669"/>
    <property type="project" value="UniProtKB-KW"/>
</dbReference>
<dbReference type="GO" id="GO:0016020">
    <property type="term" value="C:membrane"/>
    <property type="evidence" value="ECO:0007669"/>
    <property type="project" value="TreeGrafter"/>
</dbReference>
<dbReference type="AlphaFoldDB" id="A0A0P0CDU4"/>
<sequence length="272" mass="29516">MKLRNIIITSAVALLIIACATNPFTGKKTMALVPNSQLFPTAFAQYDQFLTENNVVTGTKDAEMINRVGQRIAVAAERWLTANGHVGYLNDYKWEYKLVDDATVNAWCMPGGKIVFYTGILPIAANETGVAAIMGHEVAHALANHGQQRMSAGMLQQFGAVAGNIAIKDEESKNAFNQYYGVGSQVGLMLPFSRSHETEADQIGIYIMAVAGYNPDEAAELWKRMQAHSGGGATPEFLSTHPSNDSRIANLTALAPKAKEEAKKFGVTTFRE</sequence>
<name>A0A0P0CDU4_9FLAO</name>
<dbReference type="RefSeq" id="WP_054724738.1">
    <property type="nucleotide sequence ID" value="NZ_CP012898.1"/>
</dbReference>
<dbReference type="Proteomes" id="UP000057981">
    <property type="component" value="Chromosome"/>
</dbReference>
<evidence type="ECO:0000313" key="10">
    <source>
        <dbReference type="Proteomes" id="UP000057981"/>
    </source>
</evidence>
<evidence type="ECO:0000256" key="2">
    <source>
        <dbReference type="ARBA" id="ARBA00022723"/>
    </source>
</evidence>
<dbReference type="PATRIC" id="fig|1736674.3.peg.677"/>
<protein>
    <submittedName>
        <fullName evidence="9">Peptidase M48</fullName>
    </submittedName>
</protein>
<keyword evidence="10" id="KW-1185">Reference proteome</keyword>
<feature type="chain" id="PRO_5006042532" evidence="7">
    <location>
        <begin position="21"/>
        <end position="272"/>
    </location>
</feature>
<comment type="cofactor">
    <cofactor evidence="6">
        <name>Zn(2+)</name>
        <dbReference type="ChEBI" id="CHEBI:29105"/>
    </cofactor>
    <text evidence="6">Binds 1 zinc ion per subunit.</text>
</comment>
<organism evidence="9 10">
    <name type="scientific">Pseudalgibacter alginicilyticus</name>
    <dbReference type="NCBI Taxonomy" id="1736674"/>
    <lineage>
        <taxon>Bacteria</taxon>
        <taxon>Pseudomonadati</taxon>
        <taxon>Bacteroidota</taxon>
        <taxon>Flavobacteriia</taxon>
        <taxon>Flavobacteriales</taxon>
        <taxon>Flavobacteriaceae</taxon>
        <taxon>Pseudalgibacter</taxon>
    </lineage>
</organism>
<dbReference type="EMBL" id="CP012898">
    <property type="protein sequence ID" value="ALJ04224.1"/>
    <property type="molecule type" value="Genomic_DNA"/>
</dbReference>
<dbReference type="PANTHER" id="PTHR22726">
    <property type="entry name" value="METALLOENDOPEPTIDASE OMA1"/>
    <property type="match status" value="1"/>
</dbReference>
<dbReference type="STRING" id="1736674.APS56_03280"/>
<keyword evidence="5 6" id="KW-0482">Metalloprotease</keyword>
<keyword evidence="4 6" id="KW-0862">Zinc</keyword>
<accession>A0A0P0CDU4</accession>
<evidence type="ECO:0000256" key="5">
    <source>
        <dbReference type="ARBA" id="ARBA00023049"/>
    </source>
</evidence>
<dbReference type="PROSITE" id="PS51257">
    <property type="entry name" value="PROKAR_LIPOPROTEIN"/>
    <property type="match status" value="1"/>
</dbReference>
<proteinExistence type="inferred from homology"/>
<evidence type="ECO:0000313" key="9">
    <source>
        <dbReference type="EMBL" id="ALJ04224.1"/>
    </source>
</evidence>
<keyword evidence="2" id="KW-0479">Metal-binding</keyword>
<evidence type="ECO:0000256" key="6">
    <source>
        <dbReference type="RuleBase" id="RU003983"/>
    </source>
</evidence>
<comment type="similarity">
    <text evidence="6">Belongs to the peptidase M48 family.</text>
</comment>
<dbReference type="GO" id="GO:0051603">
    <property type="term" value="P:proteolysis involved in protein catabolic process"/>
    <property type="evidence" value="ECO:0007669"/>
    <property type="project" value="TreeGrafter"/>
</dbReference>
<dbReference type="Gene3D" id="3.30.2010.10">
    <property type="entry name" value="Metalloproteases ('zincins'), catalytic domain"/>
    <property type="match status" value="1"/>
</dbReference>
<keyword evidence="1 6" id="KW-0645">Protease</keyword>
<dbReference type="CDD" id="cd07331">
    <property type="entry name" value="M48C_Oma1_like"/>
    <property type="match status" value="1"/>
</dbReference>
<dbReference type="PANTHER" id="PTHR22726:SF24">
    <property type="entry name" value="M48 FAMILY METALLOPEPTIDASE"/>
    <property type="match status" value="1"/>
</dbReference>